<dbReference type="InterPro" id="IPR049315">
    <property type="entry name" value="GDC-P_N"/>
</dbReference>
<dbReference type="PANTHER" id="PTHR42806:SF1">
    <property type="entry name" value="GLYCINE DEHYDROGENASE (DECARBOXYLATING)"/>
    <property type="match status" value="1"/>
</dbReference>
<proteinExistence type="predicted"/>
<dbReference type="InterPro" id="IPR023010">
    <property type="entry name" value="GcvPA"/>
</dbReference>
<reference evidence="5" key="1">
    <citation type="journal article" date="2019" name="Int. J. Syst. Evol. Microbiol.">
        <title>The Global Catalogue of Microorganisms (GCM) 10K type strain sequencing project: providing services to taxonomists for standard genome sequencing and annotation.</title>
        <authorList>
            <consortium name="The Broad Institute Genomics Platform"/>
            <consortium name="The Broad Institute Genome Sequencing Center for Infectious Disease"/>
            <person name="Wu L."/>
            <person name="Ma J."/>
        </authorList>
    </citation>
    <scope>NUCLEOTIDE SEQUENCE [LARGE SCALE GENOMIC DNA]</scope>
    <source>
        <strain evidence="5">NBRC 108894</strain>
    </source>
</reference>
<dbReference type="Pfam" id="PF02347">
    <property type="entry name" value="GDC-P"/>
    <property type="match status" value="1"/>
</dbReference>
<sequence length="296" mass="31242">MTDLFADRHIGTDAAAQRTMLAAIGYDSIEALMDAAVPPGIRITEDDTTLPPAATERETLAELRELASRNRVRTPMIGLGYHGTITPSVIQRGVLENPSWYTAYTPYQPEISQGRLEALLNFQTMVADLTGLATANASMLDESTAVVEGMLLARRASGSASNVFLVDADALPQTKRLLAHRAEAVGIVLHETPSTSTRRPPIWTCSAPSSSTPAPRGGCGIPHASSRRCTPRAASRSSPPTCSRSPFSRARASSAPTSPWARASASACRSASAARTPGTWPCAPVWSGSCPAGWSA</sequence>
<feature type="compositionally biased region" description="Low complexity" evidence="2">
    <location>
        <begin position="206"/>
        <end position="215"/>
    </location>
</feature>
<evidence type="ECO:0000259" key="3">
    <source>
        <dbReference type="Pfam" id="PF02347"/>
    </source>
</evidence>
<feature type="compositionally biased region" description="Low complexity" evidence="2">
    <location>
        <begin position="231"/>
        <end position="259"/>
    </location>
</feature>
<evidence type="ECO:0000256" key="1">
    <source>
        <dbReference type="ARBA" id="ARBA00023002"/>
    </source>
</evidence>
<evidence type="ECO:0000313" key="5">
    <source>
        <dbReference type="Proteomes" id="UP001157034"/>
    </source>
</evidence>
<feature type="domain" description="Glycine cleavage system P-protein N-terminal" evidence="3">
    <location>
        <begin position="7"/>
        <end position="195"/>
    </location>
</feature>
<dbReference type="InterPro" id="IPR015421">
    <property type="entry name" value="PyrdxlP-dep_Trfase_major"/>
</dbReference>
<dbReference type="InterPro" id="IPR015424">
    <property type="entry name" value="PyrdxlP-dep_Trfase"/>
</dbReference>
<dbReference type="Gene3D" id="3.40.640.10">
    <property type="entry name" value="Type I PLP-dependent aspartate aminotransferase-like (Major domain)"/>
    <property type="match status" value="1"/>
</dbReference>
<dbReference type="Gene3D" id="3.90.1150.10">
    <property type="entry name" value="Aspartate Aminotransferase, domain 1"/>
    <property type="match status" value="1"/>
</dbReference>
<organism evidence="4 5">
    <name type="scientific">Pseudolysinimonas kribbensis</name>
    <dbReference type="NCBI Taxonomy" id="433641"/>
    <lineage>
        <taxon>Bacteria</taxon>
        <taxon>Bacillati</taxon>
        <taxon>Actinomycetota</taxon>
        <taxon>Actinomycetes</taxon>
        <taxon>Micrococcales</taxon>
        <taxon>Microbacteriaceae</taxon>
        <taxon>Pseudolysinimonas</taxon>
    </lineage>
</organism>
<comment type="caution">
    <text evidence="4">The sequence shown here is derived from an EMBL/GenBank/DDBJ whole genome shotgun (WGS) entry which is preliminary data.</text>
</comment>
<keyword evidence="1" id="KW-0560">Oxidoreductase</keyword>
<dbReference type="PANTHER" id="PTHR42806">
    <property type="entry name" value="GLYCINE CLEAVAGE SYSTEM P-PROTEIN"/>
    <property type="match status" value="1"/>
</dbReference>
<dbReference type="Proteomes" id="UP001157034">
    <property type="component" value="Unassembled WGS sequence"/>
</dbReference>
<gene>
    <name evidence="4" type="ORF">GCM10025881_30920</name>
</gene>
<name>A0ABQ6K6J7_9MICO</name>
<keyword evidence="5" id="KW-1185">Reference proteome</keyword>
<dbReference type="SUPFAM" id="SSF53383">
    <property type="entry name" value="PLP-dependent transferases"/>
    <property type="match status" value="1"/>
</dbReference>
<evidence type="ECO:0000313" key="4">
    <source>
        <dbReference type="EMBL" id="GMA96268.1"/>
    </source>
</evidence>
<feature type="region of interest" description="Disordered" evidence="2">
    <location>
        <begin position="193"/>
        <end position="259"/>
    </location>
</feature>
<accession>A0ABQ6K6J7</accession>
<dbReference type="EMBL" id="BSVB01000001">
    <property type="protein sequence ID" value="GMA96268.1"/>
    <property type="molecule type" value="Genomic_DNA"/>
</dbReference>
<protein>
    <recommendedName>
        <fullName evidence="3">Glycine cleavage system P-protein N-terminal domain-containing protein</fullName>
    </recommendedName>
</protein>
<evidence type="ECO:0000256" key="2">
    <source>
        <dbReference type="SAM" id="MobiDB-lite"/>
    </source>
</evidence>
<dbReference type="InterPro" id="IPR015422">
    <property type="entry name" value="PyrdxlP-dep_Trfase_small"/>
</dbReference>